<dbReference type="SUPFAM" id="SSF50129">
    <property type="entry name" value="GroES-like"/>
    <property type="match status" value="1"/>
</dbReference>
<evidence type="ECO:0000313" key="3">
    <source>
        <dbReference type="Proteomes" id="UP001148482"/>
    </source>
</evidence>
<accession>A0A9X3CTP2</accession>
<dbReference type="PANTHER" id="PTHR44013">
    <property type="entry name" value="ZINC-TYPE ALCOHOL DEHYDROGENASE-LIKE PROTEIN C16A3.02C"/>
    <property type="match status" value="1"/>
</dbReference>
<dbReference type="Gene3D" id="3.40.50.720">
    <property type="entry name" value="NAD(P)-binding Rossmann-like Domain"/>
    <property type="match status" value="1"/>
</dbReference>
<reference evidence="2" key="1">
    <citation type="submission" date="2022-11" db="EMBL/GenBank/DDBJ databases">
        <title>Salinimicrobium profundisediminis sp. nov., isolated from deep-sea sediment of the Mariana Trench.</title>
        <authorList>
            <person name="Fu H."/>
        </authorList>
    </citation>
    <scope>NUCLEOTIDE SEQUENCE</scope>
    <source>
        <strain evidence="2">MT39</strain>
    </source>
</reference>
<dbReference type="Pfam" id="PF13602">
    <property type="entry name" value="ADH_zinc_N_2"/>
    <property type="match status" value="1"/>
</dbReference>
<dbReference type="SUPFAM" id="SSF51735">
    <property type="entry name" value="NAD(P)-binding Rossmann-fold domains"/>
    <property type="match status" value="1"/>
</dbReference>
<dbReference type="SMART" id="SM00829">
    <property type="entry name" value="PKS_ER"/>
    <property type="match status" value="1"/>
</dbReference>
<dbReference type="InterPro" id="IPR036291">
    <property type="entry name" value="NAD(P)-bd_dom_sf"/>
</dbReference>
<gene>
    <name evidence="2" type="ORF">OQ279_00015</name>
</gene>
<evidence type="ECO:0000259" key="1">
    <source>
        <dbReference type="SMART" id="SM00829"/>
    </source>
</evidence>
<dbReference type="Gene3D" id="3.90.180.10">
    <property type="entry name" value="Medium-chain alcohol dehydrogenases, catalytic domain"/>
    <property type="match status" value="1"/>
</dbReference>
<dbReference type="Pfam" id="PF08240">
    <property type="entry name" value="ADH_N"/>
    <property type="match status" value="1"/>
</dbReference>
<dbReference type="InterPro" id="IPR011032">
    <property type="entry name" value="GroES-like_sf"/>
</dbReference>
<keyword evidence="3" id="KW-1185">Reference proteome</keyword>
<dbReference type="InterPro" id="IPR013154">
    <property type="entry name" value="ADH-like_N"/>
</dbReference>
<dbReference type="Proteomes" id="UP001148482">
    <property type="component" value="Unassembled WGS sequence"/>
</dbReference>
<sequence>MSDKKMKAIVATGYGSPDVFQFQEVKTPKPKKDEVLIKIINSSATTADTLMRQGKPSFARLFLGLRKPKNSIPGTGFSGTVEQVGLKVTKFCQGDRVFGETTLGFGANAEYLTISENAVILKMPVSLDFTEAACFCDGHLTSFNFLVELAKLKPGQKVLINGASGALGTSAVQFAYQKNCHVTAVCSAKNFTLVKSLGAEKLIDYNHEDFTNSNKTYDIIFDTVGKSSFRKCRKILSEKGVYISPVLRIFLLLNMMRTTLSSKKAIFQATGTKSNDKLRDLLSEILKVYNAGKLQTIIDKQFPLEELSEAHRFIEKGHKTGNVVISNT</sequence>
<comment type="caution">
    <text evidence="2">The sequence shown here is derived from an EMBL/GenBank/DDBJ whole genome shotgun (WGS) entry which is preliminary data.</text>
</comment>
<dbReference type="InterPro" id="IPR052733">
    <property type="entry name" value="Chloroplast_QOR"/>
</dbReference>
<protein>
    <submittedName>
        <fullName evidence="2">NAD(P)-dependent alcohol dehydrogenase</fullName>
    </submittedName>
</protein>
<proteinExistence type="predicted"/>
<dbReference type="InterPro" id="IPR020843">
    <property type="entry name" value="ER"/>
</dbReference>
<dbReference type="AlphaFoldDB" id="A0A9X3CTP2"/>
<feature type="domain" description="Enoyl reductase (ER)" evidence="1">
    <location>
        <begin position="15"/>
        <end position="325"/>
    </location>
</feature>
<dbReference type="GO" id="GO:0016491">
    <property type="term" value="F:oxidoreductase activity"/>
    <property type="evidence" value="ECO:0007669"/>
    <property type="project" value="InterPro"/>
</dbReference>
<name>A0A9X3CTP2_9FLAO</name>
<dbReference type="EMBL" id="JAPJDA010000001">
    <property type="protein sequence ID" value="MCX2836518.1"/>
    <property type="molecule type" value="Genomic_DNA"/>
</dbReference>
<dbReference type="PANTHER" id="PTHR44013:SF1">
    <property type="entry name" value="ZINC-TYPE ALCOHOL DEHYDROGENASE-LIKE PROTEIN C16A3.02C"/>
    <property type="match status" value="1"/>
</dbReference>
<evidence type="ECO:0000313" key="2">
    <source>
        <dbReference type="EMBL" id="MCX2836518.1"/>
    </source>
</evidence>
<organism evidence="2 3">
    <name type="scientific">Salinimicrobium profundisediminis</name>
    <dbReference type="NCBI Taxonomy" id="2994553"/>
    <lineage>
        <taxon>Bacteria</taxon>
        <taxon>Pseudomonadati</taxon>
        <taxon>Bacteroidota</taxon>
        <taxon>Flavobacteriia</taxon>
        <taxon>Flavobacteriales</taxon>
        <taxon>Flavobacteriaceae</taxon>
        <taxon>Salinimicrobium</taxon>
    </lineage>
</organism>
<dbReference type="CDD" id="cd08267">
    <property type="entry name" value="MDR1"/>
    <property type="match status" value="1"/>
</dbReference>